<reference evidence="1 2" key="1">
    <citation type="submission" date="2021-06" db="EMBL/GenBank/DDBJ databases">
        <title>Caerostris darwini draft genome.</title>
        <authorList>
            <person name="Kono N."/>
            <person name="Arakawa K."/>
        </authorList>
    </citation>
    <scope>NUCLEOTIDE SEQUENCE [LARGE SCALE GENOMIC DNA]</scope>
</reference>
<evidence type="ECO:0000313" key="2">
    <source>
        <dbReference type="Proteomes" id="UP001054837"/>
    </source>
</evidence>
<keyword evidence="2" id="KW-1185">Reference proteome</keyword>
<gene>
    <name evidence="1" type="ORF">CDAR_227871</name>
</gene>
<sequence>MIPSNSAHIMEAANCTEEYCEDIVHQLNRDLVAFFANLSEFIFISDKSYTNVTQIKKDREDCPFKNIHGLLSLSFHISGQDILFRQTSGLYNLLSFQNVLL</sequence>
<comment type="caution">
    <text evidence="1">The sequence shown here is derived from an EMBL/GenBank/DDBJ whole genome shotgun (WGS) entry which is preliminary data.</text>
</comment>
<dbReference type="AlphaFoldDB" id="A0AAV4PJZ0"/>
<accession>A0AAV4PJZ0</accession>
<protein>
    <submittedName>
        <fullName evidence="1">Uncharacterized protein</fullName>
    </submittedName>
</protein>
<proteinExistence type="predicted"/>
<dbReference type="Proteomes" id="UP001054837">
    <property type="component" value="Unassembled WGS sequence"/>
</dbReference>
<dbReference type="EMBL" id="BPLQ01002879">
    <property type="protein sequence ID" value="GIX96224.1"/>
    <property type="molecule type" value="Genomic_DNA"/>
</dbReference>
<evidence type="ECO:0000313" key="1">
    <source>
        <dbReference type="EMBL" id="GIX96224.1"/>
    </source>
</evidence>
<name>A0AAV4PJZ0_9ARAC</name>
<organism evidence="1 2">
    <name type="scientific">Caerostris darwini</name>
    <dbReference type="NCBI Taxonomy" id="1538125"/>
    <lineage>
        <taxon>Eukaryota</taxon>
        <taxon>Metazoa</taxon>
        <taxon>Ecdysozoa</taxon>
        <taxon>Arthropoda</taxon>
        <taxon>Chelicerata</taxon>
        <taxon>Arachnida</taxon>
        <taxon>Araneae</taxon>
        <taxon>Araneomorphae</taxon>
        <taxon>Entelegynae</taxon>
        <taxon>Araneoidea</taxon>
        <taxon>Araneidae</taxon>
        <taxon>Caerostris</taxon>
    </lineage>
</organism>